<keyword evidence="2" id="KW-0472">Membrane</keyword>
<keyword evidence="2" id="KW-0812">Transmembrane</keyword>
<accession>A0A4Y6UWZ1</accession>
<organism evidence="3 4">
    <name type="scientific">Saccharibacillus brassicae</name>
    <dbReference type="NCBI Taxonomy" id="2583377"/>
    <lineage>
        <taxon>Bacteria</taxon>
        <taxon>Bacillati</taxon>
        <taxon>Bacillota</taxon>
        <taxon>Bacilli</taxon>
        <taxon>Bacillales</taxon>
        <taxon>Paenibacillaceae</taxon>
        <taxon>Saccharibacillus</taxon>
    </lineage>
</organism>
<dbReference type="RefSeq" id="WP_141448786.1">
    <property type="nucleotide sequence ID" value="NZ_CP041217.1"/>
</dbReference>
<keyword evidence="2" id="KW-1133">Transmembrane helix</keyword>
<evidence type="ECO:0000313" key="3">
    <source>
        <dbReference type="EMBL" id="QDH22242.1"/>
    </source>
</evidence>
<dbReference type="OrthoDB" id="158445at2"/>
<feature type="transmembrane region" description="Helical" evidence="2">
    <location>
        <begin position="125"/>
        <end position="142"/>
    </location>
</feature>
<proteinExistence type="predicted"/>
<dbReference type="AlphaFoldDB" id="A0A4Y6UWZ1"/>
<sequence>MPKWAKTVLYLVIAAVLTRLIPFSSLFRNLNTMIHEFGHAVVALATSGRVAGIDLNANHSGATYVTTYSTWSSILVSLAGYLSASLFAVLLFYGYYKRQQKQGLILMTAVALIMLILYVHDGFGVIWLIGFIALNALMYFVWEPARNFYYVLLCFLTLEESIFSSLYLAWLSVTSPRAAGDAALLAQDTFVPAIGWSILFVAFSLLCANWSIRLFTKSREGRSAGRGSGSGTGIGARKSKAKFRA</sequence>
<dbReference type="EMBL" id="CP041217">
    <property type="protein sequence ID" value="QDH22242.1"/>
    <property type="molecule type" value="Genomic_DNA"/>
</dbReference>
<feature type="transmembrane region" description="Helical" evidence="2">
    <location>
        <begin position="74"/>
        <end position="96"/>
    </location>
</feature>
<dbReference type="Proteomes" id="UP000316968">
    <property type="component" value="Chromosome"/>
</dbReference>
<protein>
    <submittedName>
        <fullName evidence="3">M50 family metallopeptidase</fullName>
    </submittedName>
</protein>
<feature type="transmembrane region" description="Helical" evidence="2">
    <location>
        <begin position="190"/>
        <end position="212"/>
    </location>
</feature>
<dbReference type="Pfam" id="PF13398">
    <property type="entry name" value="Peptidase_M50B"/>
    <property type="match status" value="1"/>
</dbReference>
<reference evidence="3 4" key="1">
    <citation type="submission" date="2019-06" db="EMBL/GenBank/DDBJ databases">
        <title>Saccharibacillus brassicae sp. nov., an endophytic bacterium isolated from Chinese cabbage seeds (Brassica pekinensis).</title>
        <authorList>
            <person name="Jiang L."/>
            <person name="Lee J."/>
            <person name="Kim S.W."/>
        </authorList>
    </citation>
    <scope>NUCLEOTIDE SEQUENCE [LARGE SCALE GENOMIC DNA]</scope>
    <source>
        <strain evidence="4">KCTC 43072 / ATSA2</strain>
    </source>
</reference>
<evidence type="ECO:0000256" key="2">
    <source>
        <dbReference type="SAM" id="Phobius"/>
    </source>
</evidence>
<evidence type="ECO:0000256" key="1">
    <source>
        <dbReference type="SAM" id="MobiDB-lite"/>
    </source>
</evidence>
<evidence type="ECO:0000313" key="4">
    <source>
        <dbReference type="Proteomes" id="UP000316968"/>
    </source>
</evidence>
<dbReference type="PANTHER" id="PTHR33979:SF2">
    <property type="entry name" value="PEPTIDASE M50B-LIKE-DOMAIN-CONTAINING PROTEIN"/>
    <property type="match status" value="1"/>
</dbReference>
<feature type="transmembrane region" description="Helical" evidence="2">
    <location>
        <begin position="149"/>
        <end position="170"/>
    </location>
</feature>
<feature type="transmembrane region" description="Helical" evidence="2">
    <location>
        <begin position="7"/>
        <end position="27"/>
    </location>
</feature>
<dbReference type="InterPro" id="IPR049500">
    <property type="entry name" value="Peptidase_M50B-like"/>
</dbReference>
<keyword evidence="4" id="KW-1185">Reference proteome</keyword>
<dbReference type="KEGG" id="saca:FFV09_16155"/>
<feature type="region of interest" description="Disordered" evidence="1">
    <location>
        <begin position="221"/>
        <end position="245"/>
    </location>
</feature>
<name>A0A4Y6UWZ1_SACBS</name>
<gene>
    <name evidence="3" type="ORF">FFV09_16155</name>
</gene>
<feature type="transmembrane region" description="Helical" evidence="2">
    <location>
        <begin position="103"/>
        <end position="119"/>
    </location>
</feature>
<dbReference type="PANTHER" id="PTHR33979">
    <property type="entry name" value="OS02G0221600 PROTEIN"/>
    <property type="match status" value="1"/>
</dbReference>
<feature type="compositionally biased region" description="Gly residues" evidence="1">
    <location>
        <begin position="224"/>
        <end position="234"/>
    </location>
</feature>